<evidence type="ECO:0000256" key="2">
    <source>
        <dbReference type="ARBA" id="ARBA00004725"/>
    </source>
</evidence>
<keyword evidence="5" id="KW-1185">Reference proteome</keyword>
<dbReference type="PANTHER" id="PTHR48109:SF4">
    <property type="entry name" value="DIHYDROOROTATE DEHYDROGENASE (QUINONE), MITOCHONDRIAL"/>
    <property type="match status" value="1"/>
</dbReference>
<keyword evidence="3" id="KW-0812">Transmembrane</keyword>
<dbReference type="InterPro" id="IPR050074">
    <property type="entry name" value="DHO_dehydrogenase"/>
</dbReference>
<organism evidence="4 5">
    <name type="scientific">Planococcus dechangensis</name>
    <dbReference type="NCBI Taxonomy" id="1176255"/>
    <lineage>
        <taxon>Bacteria</taxon>
        <taxon>Bacillati</taxon>
        <taxon>Bacillota</taxon>
        <taxon>Bacilli</taxon>
        <taxon>Bacillales</taxon>
        <taxon>Caryophanaceae</taxon>
        <taxon>Planococcus</taxon>
    </lineage>
</organism>
<feature type="transmembrane region" description="Helical" evidence="3">
    <location>
        <begin position="532"/>
        <end position="553"/>
    </location>
</feature>
<keyword evidence="3" id="KW-1133">Transmembrane helix</keyword>
<dbReference type="PANTHER" id="PTHR48109">
    <property type="entry name" value="DIHYDROOROTATE DEHYDROGENASE (QUINONE), MITOCHONDRIAL-RELATED"/>
    <property type="match status" value="1"/>
</dbReference>
<gene>
    <name evidence="4" type="ORF">ACFO5U_11770</name>
</gene>
<feature type="transmembrane region" description="Helical" evidence="3">
    <location>
        <begin position="587"/>
        <end position="606"/>
    </location>
</feature>
<dbReference type="Proteomes" id="UP001595932">
    <property type="component" value="Unassembled WGS sequence"/>
</dbReference>
<protein>
    <submittedName>
        <fullName evidence="4">Dihydroorotate dehydrogenase</fullName>
    </submittedName>
</protein>
<feature type="transmembrane region" description="Helical" evidence="3">
    <location>
        <begin position="471"/>
        <end position="495"/>
    </location>
</feature>
<reference evidence="5" key="1">
    <citation type="journal article" date="2019" name="Int. J. Syst. Evol. Microbiol.">
        <title>The Global Catalogue of Microorganisms (GCM) 10K type strain sequencing project: providing services to taxonomists for standard genome sequencing and annotation.</title>
        <authorList>
            <consortium name="The Broad Institute Genomics Platform"/>
            <consortium name="The Broad Institute Genome Sequencing Center for Infectious Disease"/>
            <person name="Wu L."/>
            <person name="Ma J."/>
        </authorList>
    </citation>
    <scope>NUCLEOTIDE SEQUENCE [LARGE SCALE GENOMIC DNA]</scope>
    <source>
        <strain evidence="5">CGMCC 1.12151</strain>
    </source>
</reference>
<evidence type="ECO:0000256" key="3">
    <source>
        <dbReference type="SAM" id="Phobius"/>
    </source>
</evidence>
<keyword evidence="3" id="KW-0472">Membrane</keyword>
<evidence type="ECO:0000313" key="4">
    <source>
        <dbReference type="EMBL" id="MFC4713548.1"/>
    </source>
</evidence>
<evidence type="ECO:0000256" key="1">
    <source>
        <dbReference type="ARBA" id="ARBA00001917"/>
    </source>
</evidence>
<comment type="caution">
    <text evidence="4">The sequence shown here is derived from an EMBL/GenBank/DDBJ whole genome shotgun (WGS) entry which is preliminary data.</text>
</comment>
<dbReference type="RefSeq" id="WP_377279254.1">
    <property type="nucleotide sequence ID" value="NZ_JBHSGL010000005.1"/>
</dbReference>
<name>A0ABV9MG15_9BACL</name>
<feature type="transmembrane region" description="Helical" evidence="3">
    <location>
        <begin position="560"/>
        <end position="581"/>
    </location>
</feature>
<proteinExistence type="predicted"/>
<dbReference type="Gene3D" id="3.20.20.70">
    <property type="entry name" value="Aldolase class I"/>
    <property type="match status" value="2"/>
</dbReference>
<comment type="pathway">
    <text evidence="2">Pyrimidine metabolism; UMP biosynthesis via de novo pathway.</text>
</comment>
<accession>A0ABV9MG15</accession>
<feature type="transmembrane region" description="Helical" evidence="3">
    <location>
        <begin position="407"/>
        <end position="428"/>
    </location>
</feature>
<feature type="transmembrane region" description="Helical" evidence="3">
    <location>
        <begin position="319"/>
        <end position="348"/>
    </location>
</feature>
<comment type="cofactor">
    <cofactor evidence="1">
        <name>FMN</name>
        <dbReference type="ChEBI" id="CHEBI:58210"/>
    </cofactor>
</comment>
<dbReference type="EMBL" id="JBHSGL010000005">
    <property type="protein sequence ID" value="MFC4713548.1"/>
    <property type="molecule type" value="Genomic_DNA"/>
</dbReference>
<evidence type="ECO:0000313" key="5">
    <source>
        <dbReference type="Proteomes" id="UP001595932"/>
    </source>
</evidence>
<sequence length="616" mass="68196">MKNLPDWTYHTMFKPVLSELPAKTGREFIHRGMHRIAAVPGGSILIEYLGHTAPAEQLKTHLFGLEISNAVGLSGKIDPQLTGTKAFGHLGMGFIEIGPVTSEAEKSGAPVFTQSKENIVFPRVLESLGALQTAAKLKSLRSFNKPIFIRIGKTSSFDETLFLLQEMSSNASAFIVEDRFTDHEWQSLRRSGIVQPLLYACPADQLDVSYIDNLSERKLIDGIIIDEQGTNEGEGMAYAIAQADYLSGKVAEVKKHSELPVVVSGGVTEPKDALELFRAGADLVMLTAGYVLSGPGLPKRINEGLLDTQQQSPEIYSGWIWHWLFGFLMLLGGAVAMLVSMTIVIMPYDESFLGLTREELIAINPNIYRFMQHDRMTVAGTMISGGVLYMQLARHGVRYGLEWAKRAIHIAGVLGFLGILLFIGFGYFDWLHGILWLILLPFFWKGYRTSKDHKEHASSRNRTNHKAWKKSLWGQLAFVALGFALAIAGLVISIIGVNGVFVQTDIAYICMSPEQIAAINERLIPVIAHDRAGLGSALVSVGLLLLMLALWGFQEGQRWVWYTFLFGGIPAFSAAILIHYVIGYTSFIHILPAYIALLMFAIGLFYSRAFFFKQSA</sequence>
<dbReference type="InterPro" id="IPR013785">
    <property type="entry name" value="Aldolase_TIM"/>
</dbReference>
<dbReference type="SUPFAM" id="SSF51395">
    <property type="entry name" value="FMN-linked oxidoreductases"/>
    <property type="match status" value="1"/>
</dbReference>